<dbReference type="HOGENOM" id="CLU_1000105_0_0_3"/>
<proteinExistence type="predicted"/>
<dbReference type="OrthoDB" id="429188at2"/>
<keyword evidence="4" id="KW-1185">Reference proteome</keyword>
<protein>
    <submittedName>
        <fullName evidence="3">Response regulator receiver protein</fullName>
    </submittedName>
</protein>
<keyword evidence="3" id="KW-0614">Plasmid</keyword>
<accession>E0UNG6</accession>
<feature type="domain" description="Response regulatory" evidence="2">
    <location>
        <begin position="3"/>
        <end position="127"/>
    </location>
</feature>
<evidence type="ECO:0000313" key="4">
    <source>
        <dbReference type="Proteomes" id="UP000008206"/>
    </source>
</evidence>
<dbReference type="RefSeq" id="WP_013325622.1">
    <property type="nucleotide sequence ID" value="NC_014502.1"/>
</dbReference>
<geneLocation type="plasmid" evidence="3 4">
    <name>Cy782203</name>
</geneLocation>
<dbReference type="Proteomes" id="UP000008206">
    <property type="component" value="Plasmid Cy782203"/>
</dbReference>
<dbReference type="KEGG" id="cyj:Cyan7822_6845"/>
<organism evidence="3 4">
    <name type="scientific">Gloeothece verrucosa (strain PCC 7822)</name>
    <name type="common">Cyanothece sp. (strain PCC 7822)</name>
    <dbReference type="NCBI Taxonomy" id="497965"/>
    <lineage>
        <taxon>Bacteria</taxon>
        <taxon>Bacillati</taxon>
        <taxon>Cyanobacteriota</taxon>
        <taxon>Cyanophyceae</taxon>
        <taxon>Oscillatoriophycideae</taxon>
        <taxon>Chroococcales</taxon>
        <taxon>Aphanothecaceae</taxon>
        <taxon>Gloeothece</taxon>
        <taxon>Gloeothece verrucosa</taxon>
    </lineage>
</organism>
<gene>
    <name evidence="3" type="ordered locus">Cyan7822_6845</name>
</gene>
<dbReference type="Pfam" id="PF00072">
    <property type="entry name" value="Response_reg"/>
    <property type="match status" value="1"/>
</dbReference>
<feature type="modified residue" description="4-aspartylphosphate" evidence="1">
    <location>
        <position position="59"/>
    </location>
</feature>
<reference evidence="4" key="1">
    <citation type="journal article" date="2011" name="MBio">
        <title>Novel metabolic attributes of the genus Cyanothece, comprising a group of unicellular nitrogen-fixing Cyanobacteria.</title>
        <authorList>
            <person name="Bandyopadhyay A."/>
            <person name="Elvitigala T."/>
            <person name="Welsh E."/>
            <person name="Stockel J."/>
            <person name="Liberton M."/>
            <person name="Min H."/>
            <person name="Sherman L.A."/>
            <person name="Pakrasi H.B."/>
        </authorList>
    </citation>
    <scope>NUCLEOTIDE SEQUENCE [LARGE SCALE GENOMIC DNA]</scope>
    <source>
        <strain evidence="4">PCC 7822</strain>
        <plasmid evidence="4">Cy782203</plasmid>
    </source>
</reference>
<dbReference type="EMBL" id="CP002201">
    <property type="protein sequence ID" value="ADN18496.1"/>
    <property type="molecule type" value="Genomic_DNA"/>
</dbReference>
<name>E0UNG6_GLOV7</name>
<evidence type="ECO:0000256" key="1">
    <source>
        <dbReference type="PROSITE-ProRule" id="PRU00169"/>
    </source>
</evidence>
<evidence type="ECO:0000259" key="2">
    <source>
        <dbReference type="PROSITE" id="PS50110"/>
    </source>
</evidence>
<dbReference type="Gene3D" id="3.40.50.2300">
    <property type="match status" value="1"/>
</dbReference>
<dbReference type="PROSITE" id="PS50110">
    <property type="entry name" value="RESPONSE_REGULATORY"/>
    <property type="match status" value="1"/>
</dbReference>
<dbReference type="AlphaFoldDB" id="E0UNG6"/>
<keyword evidence="1" id="KW-0597">Phosphoprotein</keyword>
<evidence type="ECO:0000313" key="3">
    <source>
        <dbReference type="EMBL" id="ADN18496.1"/>
    </source>
</evidence>
<dbReference type="SUPFAM" id="SSF52172">
    <property type="entry name" value="CheY-like"/>
    <property type="match status" value="1"/>
</dbReference>
<dbReference type="InterPro" id="IPR011006">
    <property type="entry name" value="CheY-like_superfamily"/>
</dbReference>
<sequence length="279" mass="32900">MRKILVIEDDLRFQRICRRGCHLELEQGLFSFEFTPSTEQGLEAIKNDTEKEIVLILLDLKMEPAQINGLQFLTEVSNHNINCPIICYTAYPEKIVNLSSQNLNRVVCVLPKGQNQYQFKVLRDLMVFLLSETVSQSAITEADKELLDYPQVREAIKRFSERKKLKLIKELVADLSYPYMKEFYREVPSRAKALIDSVQQQRQKILRKWVLEKLEEKLLPSEIPTDELVIYRIEESIRRSTEKGKYYYLKWFDKNTKKDQSKYIPRSIADTLPPEFRSP</sequence>
<dbReference type="InterPro" id="IPR001789">
    <property type="entry name" value="Sig_transdc_resp-reg_receiver"/>
</dbReference>
<dbReference type="GO" id="GO:0000160">
    <property type="term" value="P:phosphorelay signal transduction system"/>
    <property type="evidence" value="ECO:0007669"/>
    <property type="project" value="InterPro"/>
</dbReference>